<comment type="similarity">
    <text evidence="1 6">Belongs to the insulin family.</text>
</comment>
<dbReference type="InterPro" id="IPR022352">
    <property type="entry name" value="Ins/IGF/rlx"/>
</dbReference>
<protein>
    <recommendedName>
        <fullName evidence="8">Insulin-like domain-containing protein</fullName>
    </recommendedName>
</protein>
<keyword evidence="6" id="KW-0964">Secreted</keyword>
<keyword evidence="4 7" id="KW-0732">Signal</keyword>
<evidence type="ECO:0000256" key="6">
    <source>
        <dbReference type="RuleBase" id="RU000406"/>
    </source>
</evidence>
<dbReference type="PRINTS" id="PR00276">
    <property type="entry name" value="INSULINFAMLY"/>
</dbReference>
<dbReference type="OrthoDB" id="10019596at2759"/>
<keyword evidence="3" id="KW-0165">Cleavage on pair of basic residues</keyword>
<comment type="subunit">
    <text evidence="2">Heterodimer of a B chain and an A chain linked by two disulfide bonds.</text>
</comment>
<dbReference type="GO" id="GO:0005576">
    <property type="term" value="C:extracellular region"/>
    <property type="evidence" value="ECO:0007669"/>
    <property type="project" value="UniProtKB-SubCell"/>
</dbReference>
<sequence length="101" mass="11199">MKIFLFIFVIIAALLSSTSGKSQNQFYCGRKLANALAYLCPAGMLGKRAEYNTIEAFNDFDWPWMSRAKALEGSRGKRTGPGVISECCDQPCSLNELLSYC</sequence>
<evidence type="ECO:0000313" key="10">
    <source>
        <dbReference type="Proteomes" id="UP001153714"/>
    </source>
</evidence>
<evidence type="ECO:0000313" key="9">
    <source>
        <dbReference type="EMBL" id="CAG9794090.1"/>
    </source>
</evidence>
<gene>
    <name evidence="9" type="ORF">DIATSA_LOCUS11490</name>
</gene>
<dbReference type="SUPFAM" id="SSF56994">
    <property type="entry name" value="Insulin-like"/>
    <property type="match status" value="1"/>
</dbReference>
<feature type="signal peptide" evidence="7">
    <location>
        <begin position="1"/>
        <end position="20"/>
    </location>
</feature>
<dbReference type="Proteomes" id="UP001153714">
    <property type="component" value="Chromosome 6"/>
</dbReference>
<comment type="subcellular location">
    <subcellularLocation>
        <location evidence="6">Secreted</location>
    </subcellularLocation>
</comment>
<proteinExistence type="inferred from homology"/>
<dbReference type="Pfam" id="PF00049">
    <property type="entry name" value="Insulin"/>
    <property type="match status" value="1"/>
</dbReference>
<dbReference type="AlphaFoldDB" id="A0A9N9WIG2"/>
<name>A0A9N9WIG2_9NEOP</name>
<dbReference type="PANTHER" id="PTHR13647">
    <property type="entry name" value="INSULIN-LIKE PEPTIDE 2-RELATED"/>
    <property type="match status" value="1"/>
</dbReference>
<evidence type="ECO:0000256" key="7">
    <source>
        <dbReference type="SAM" id="SignalP"/>
    </source>
</evidence>
<evidence type="ECO:0000256" key="1">
    <source>
        <dbReference type="ARBA" id="ARBA00009034"/>
    </source>
</evidence>
<evidence type="ECO:0000256" key="4">
    <source>
        <dbReference type="ARBA" id="ARBA00022729"/>
    </source>
</evidence>
<organism evidence="9 10">
    <name type="scientific">Diatraea saccharalis</name>
    <name type="common">sugarcane borer</name>
    <dbReference type="NCBI Taxonomy" id="40085"/>
    <lineage>
        <taxon>Eukaryota</taxon>
        <taxon>Metazoa</taxon>
        <taxon>Ecdysozoa</taxon>
        <taxon>Arthropoda</taxon>
        <taxon>Hexapoda</taxon>
        <taxon>Insecta</taxon>
        <taxon>Pterygota</taxon>
        <taxon>Neoptera</taxon>
        <taxon>Endopterygota</taxon>
        <taxon>Lepidoptera</taxon>
        <taxon>Glossata</taxon>
        <taxon>Ditrysia</taxon>
        <taxon>Pyraloidea</taxon>
        <taxon>Crambidae</taxon>
        <taxon>Crambinae</taxon>
        <taxon>Diatraea</taxon>
    </lineage>
</organism>
<evidence type="ECO:0000256" key="2">
    <source>
        <dbReference type="ARBA" id="ARBA00011207"/>
    </source>
</evidence>
<dbReference type="InterPro" id="IPR022353">
    <property type="entry name" value="Insulin_CS"/>
</dbReference>
<dbReference type="EMBL" id="OU893337">
    <property type="protein sequence ID" value="CAG9794090.1"/>
    <property type="molecule type" value="Genomic_DNA"/>
</dbReference>
<keyword evidence="10" id="KW-1185">Reference proteome</keyword>
<feature type="domain" description="Insulin-like" evidence="8">
    <location>
        <begin position="25"/>
        <end position="101"/>
    </location>
</feature>
<dbReference type="PROSITE" id="PS00262">
    <property type="entry name" value="INSULIN"/>
    <property type="match status" value="1"/>
</dbReference>
<accession>A0A9N9WIG2</accession>
<evidence type="ECO:0000256" key="5">
    <source>
        <dbReference type="ARBA" id="ARBA00023157"/>
    </source>
</evidence>
<dbReference type="Gene3D" id="1.10.100.10">
    <property type="entry name" value="Insulin-like"/>
    <property type="match status" value="1"/>
</dbReference>
<dbReference type="InterPro" id="IPR036438">
    <property type="entry name" value="Insulin-like_sf"/>
</dbReference>
<dbReference type="GO" id="GO:0005179">
    <property type="term" value="F:hormone activity"/>
    <property type="evidence" value="ECO:0007669"/>
    <property type="project" value="InterPro"/>
</dbReference>
<dbReference type="InterPro" id="IPR016179">
    <property type="entry name" value="Insulin-like"/>
</dbReference>
<reference evidence="9" key="2">
    <citation type="submission" date="2022-10" db="EMBL/GenBank/DDBJ databases">
        <authorList>
            <consortium name="ENA_rothamsted_submissions"/>
            <consortium name="culmorum"/>
            <person name="King R."/>
        </authorList>
    </citation>
    <scope>NUCLEOTIDE SEQUENCE</scope>
</reference>
<dbReference type="PANTHER" id="PTHR13647:SF4">
    <property type="entry name" value="INSULIN-LIKE PEPTIDE 1-RELATED"/>
    <property type="match status" value="1"/>
</dbReference>
<dbReference type="CDD" id="cd04366">
    <property type="entry name" value="IlGF_insulin_bombyxin_like"/>
    <property type="match status" value="1"/>
</dbReference>
<keyword evidence="5" id="KW-1015">Disulfide bond</keyword>
<dbReference type="SMART" id="SM00078">
    <property type="entry name" value="IlGF"/>
    <property type="match status" value="1"/>
</dbReference>
<evidence type="ECO:0000259" key="8">
    <source>
        <dbReference type="SMART" id="SM00078"/>
    </source>
</evidence>
<feature type="chain" id="PRO_5040350595" description="Insulin-like domain-containing protein" evidence="7">
    <location>
        <begin position="21"/>
        <end position="101"/>
    </location>
</feature>
<evidence type="ECO:0000256" key="3">
    <source>
        <dbReference type="ARBA" id="ARBA00022685"/>
    </source>
</evidence>
<reference evidence="9" key="1">
    <citation type="submission" date="2021-12" db="EMBL/GenBank/DDBJ databases">
        <authorList>
            <person name="King R."/>
        </authorList>
    </citation>
    <scope>NUCLEOTIDE SEQUENCE</scope>
</reference>